<evidence type="ECO:0000256" key="1">
    <source>
        <dbReference type="ARBA" id="ARBA00004953"/>
    </source>
</evidence>
<dbReference type="GO" id="GO:0016994">
    <property type="term" value="F:precorrin-6A reductase activity"/>
    <property type="evidence" value="ECO:0007669"/>
    <property type="project" value="UniProtKB-EC"/>
</dbReference>
<keyword evidence="2" id="KW-0169">Cobalamin biosynthesis</keyword>
<evidence type="ECO:0000313" key="4">
    <source>
        <dbReference type="EMBL" id="CAH2403257.1"/>
    </source>
</evidence>
<name>A0ABM9E3S1_9HYPH</name>
<keyword evidence="5" id="KW-1185">Reference proteome</keyword>
<evidence type="ECO:0000313" key="5">
    <source>
        <dbReference type="Proteomes" id="UP001152604"/>
    </source>
</evidence>
<gene>
    <name evidence="4" type="primary">cobK</name>
    <name evidence="4" type="ORF">MES4922_300341</name>
</gene>
<dbReference type="PANTHER" id="PTHR36925">
    <property type="entry name" value="COBALT-PRECORRIN-6A REDUCTASE"/>
    <property type="match status" value="1"/>
</dbReference>
<dbReference type="PANTHER" id="PTHR36925:SF1">
    <property type="entry name" value="COBALT-PRECORRIN-6A REDUCTASE"/>
    <property type="match status" value="1"/>
</dbReference>
<dbReference type="NCBIfam" id="TIGR00715">
    <property type="entry name" value="precor6x_red"/>
    <property type="match status" value="1"/>
</dbReference>
<evidence type="ECO:0000256" key="2">
    <source>
        <dbReference type="ARBA" id="ARBA00022573"/>
    </source>
</evidence>
<dbReference type="EMBL" id="CAKXZS010000024">
    <property type="protein sequence ID" value="CAH2403257.1"/>
    <property type="molecule type" value="Genomic_DNA"/>
</dbReference>
<dbReference type="PROSITE" id="PS51014">
    <property type="entry name" value="COBK_CBIJ"/>
    <property type="match status" value="1"/>
</dbReference>
<organism evidence="4 5">
    <name type="scientific">Mesorhizobium ventifaucium</name>
    <dbReference type="NCBI Taxonomy" id="666020"/>
    <lineage>
        <taxon>Bacteria</taxon>
        <taxon>Pseudomonadati</taxon>
        <taxon>Pseudomonadota</taxon>
        <taxon>Alphaproteobacteria</taxon>
        <taxon>Hyphomicrobiales</taxon>
        <taxon>Phyllobacteriaceae</taxon>
        <taxon>Mesorhizobium</taxon>
    </lineage>
</organism>
<comment type="pathway">
    <text evidence="1">Cofactor biosynthesis; adenosylcobalamin biosynthesis.</text>
</comment>
<dbReference type="RefSeq" id="WP_254026498.1">
    <property type="nucleotide sequence ID" value="NZ_CAKXZS010000024.1"/>
</dbReference>
<sequence length="259" mass="27330">MKRILILGGTTEARRLAGKLAARADLAITLSLAGRTENPVAQGVPTRVGGFGGADGLASFLRETHIDLLVDATHPYAAQISANAAAAAHEAGVPIVALRRPGWELAEGDRWTLVDSVASAVTALAAAPRRVFLALGRQEVAAFEAAPQHHYLIRSVDPVEPRLAVPDVTYLLARGPFREADEQVLLREHYIDIVVSKNSGGEATYGKIAAARALGIEVVMIRRPTLPDVASAETVEALAAMVDHLLVGHFLGPAAERGV</sequence>
<protein>
    <submittedName>
        <fullName evidence="4">Precorrin-6A reductase</fullName>
        <ecNumber evidence="4">1.3.1.54</ecNumber>
    </submittedName>
</protein>
<evidence type="ECO:0000256" key="3">
    <source>
        <dbReference type="ARBA" id="ARBA00023002"/>
    </source>
</evidence>
<dbReference type="NCBIfam" id="NF005968">
    <property type="entry name" value="PRK08057.1-2"/>
    <property type="match status" value="1"/>
</dbReference>
<dbReference type="Pfam" id="PF02571">
    <property type="entry name" value="CbiJ"/>
    <property type="match status" value="1"/>
</dbReference>
<dbReference type="EC" id="1.3.1.54" evidence="4"/>
<keyword evidence="3 4" id="KW-0560">Oxidoreductase</keyword>
<comment type="caution">
    <text evidence="4">The sequence shown here is derived from an EMBL/GenBank/DDBJ whole genome shotgun (WGS) entry which is preliminary data.</text>
</comment>
<proteinExistence type="predicted"/>
<reference evidence="4" key="1">
    <citation type="submission" date="2022-03" db="EMBL/GenBank/DDBJ databases">
        <authorList>
            <person name="Brunel B."/>
        </authorList>
    </citation>
    <scope>NUCLEOTIDE SEQUENCE</scope>
    <source>
        <strain evidence="4">STM4922sample</strain>
    </source>
</reference>
<dbReference type="Proteomes" id="UP001152604">
    <property type="component" value="Unassembled WGS sequence"/>
</dbReference>
<accession>A0ABM9E3S1</accession>
<dbReference type="InterPro" id="IPR003723">
    <property type="entry name" value="Precorrin-6x_reduct"/>
</dbReference>